<reference evidence="2" key="1">
    <citation type="submission" date="2021-03" db="EMBL/GenBank/DDBJ databases">
        <title>Revisited historic fungal species revealed as producer of novel bioactive compounds through whole genome sequencing and comparative genomics.</title>
        <authorList>
            <person name="Vignolle G.A."/>
            <person name="Hochenegger N."/>
            <person name="Mach R.L."/>
            <person name="Mach-Aigner A.R."/>
            <person name="Javad Rahimi M."/>
            <person name="Salim K.A."/>
            <person name="Chan C.M."/>
            <person name="Lim L.B.L."/>
            <person name="Cai F."/>
            <person name="Druzhinina I.S."/>
            <person name="U'Ren J.M."/>
            <person name="Derntl C."/>
        </authorList>
    </citation>
    <scope>NUCLEOTIDE SEQUENCE</scope>
    <source>
        <strain evidence="2">TUCIM 5799</strain>
    </source>
</reference>
<evidence type="ECO:0000313" key="2">
    <source>
        <dbReference type="EMBL" id="KAI1881349.1"/>
    </source>
</evidence>
<evidence type="ECO:0000313" key="3">
    <source>
        <dbReference type="Proteomes" id="UP000829685"/>
    </source>
</evidence>
<feature type="region of interest" description="Disordered" evidence="1">
    <location>
        <begin position="1"/>
        <end position="108"/>
    </location>
</feature>
<dbReference type="EMBL" id="JAFIMR010000001">
    <property type="protein sequence ID" value="KAI1881349.1"/>
    <property type="molecule type" value="Genomic_DNA"/>
</dbReference>
<evidence type="ECO:0000256" key="1">
    <source>
        <dbReference type="SAM" id="MobiDB-lite"/>
    </source>
</evidence>
<proteinExistence type="predicted"/>
<feature type="region of interest" description="Disordered" evidence="1">
    <location>
        <begin position="127"/>
        <end position="153"/>
    </location>
</feature>
<protein>
    <submittedName>
        <fullName evidence="2">Uncharacterized protein</fullName>
    </submittedName>
</protein>
<name>A0A9P9WXX5_9PEZI</name>
<keyword evidence="3" id="KW-1185">Reference proteome</keyword>
<comment type="caution">
    <text evidence="2">The sequence shown here is derived from an EMBL/GenBank/DDBJ whole genome shotgun (WGS) entry which is preliminary data.</text>
</comment>
<dbReference type="AlphaFoldDB" id="A0A9P9WXX5"/>
<dbReference type="Proteomes" id="UP000829685">
    <property type="component" value="Unassembled WGS sequence"/>
</dbReference>
<accession>A0A9P9WXX5</accession>
<feature type="compositionally biased region" description="Polar residues" evidence="1">
    <location>
        <begin position="69"/>
        <end position="99"/>
    </location>
</feature>
<organism evidence="2 3">
    <name type="scientific">Neoarthrinium moseri</name>
    <dbReference type="NCBI Taxonomy" id="1658444"/>
    <lineage>
        <taxon>Eukaryota</taxon>
        <taxon>Fungi</taxon>
        <taxon>Dikarya</taxon>
        <taxon>Ascomycota</taxon>
        <taxon>Pezizomycotina</taxon>
        <taxon>Sordariomycetes</taxon>
        <taxon>Xylariomycetidae</taxon>
        <taxon>Amphisphaeriales</taxon>
        <taxon>Apiosporaceae</taxon>
        <taxon>Neoarthrinium</taxon>
    </lineage>
</organism>
<gene>
    <name evidence="2" type="ORF">JX265_000175</name>
</gene>
<sequence length="231" mass="24520">MALRRSASQIFGSPHPALQGAREGDDGASAPARHQLWRGHTILGLRASPAHAPYATSKSRQRRQDPDNNDPSFNKPPQQQFQSNSDPAPVLSTDSTQSHEPAAHLNPTAGATQSCADLEASLEAATLESTTTSASLPPPPYRPATSNMAPAASPFSAPATQALQPTMPVLKGFQAAWETHAVRRQQQPRDAATLHPVFFSNCLQRAPLVADAALASPVALGYGYPREGPRL</sequence>
<feature type="compositionally biased region" description="Polar residues" evidence="1">
    <location>
        <begin position="1"/>
        <end position="11"/>
    </location>
</feature>